<gene>
    <name evidence="1" type="ORF">ERS852540_01378</name>
</gene>
<dbReference type="AlphaFoldDB" id="A0A174ZRW1"/>
<protein>
    <submittedName>
        <fullName evidence="1">Uncharacterized protein</fullName>
    </submittedName>
</protein>
<organism evidence="1 2">
    <name type="scientific">[Eubacterium] siraeum</name>
    <dbReference type="NCBI Taxonomy" id="39492"/>
    <lineage>
        <taxon>Bacteria</taxon>
        <taxon>Bacillati</taxon>
        <taxon>Bacillota</taxon>
        <taxon>Clostridia</taxon>
        <taxon>Eubacteriales</taxon>
        <taxon>Oscillospiraceae</taxon>
        <taxon>Oscillospiraceae incertae sedis</taxon>
    </lineage>
</organism>
<sequence length="144" mass="16658">MGFFERMKKYNYNDVIEIYASCGHMCYTFSYNFDLNKSGDKWLFSCNCSVSDKEERVKSDNREITQEEAENVIKAAEESDLADKIKKHRPRPLSRVVFVCDETMYSSSLKFADGTNLNANCKVSENVKDLFYALAEKYGEEEDS</sequence>
<accession>A0A174ZRW1</accession>
<name>A0A174ZRW1_9FIRM</name>
<reference evidence="1 2" key="1">
    <citation type="submission" date="2015-09" db="EMBL/GenBank/DDBJ databases">
        <authorList>
            <consortium name="Pathogen Informatics"/>
        </authorList>
    </citation>
    <scope>NUCLEOTIDE SEQUENCE [LARGE SCALE GENOMIC DNA]</scope>
    <source>
        <strain evidence="1 2">2789STDY5834928</strain>
    </source>
</reference>
<evidence type="ECO:0000313" key="2">
    <source>
        <dbReference type="Proteomes" id="UP000095662"/>
    </source>
</evidence>
<dbReference type="EMBL" id="CZBY01000010">
    <property type="protein sequence ID" value="CUQ86846.1"/>
    <property type="molecule type" value="Genomic_DNA"/>
</dbReference>
<proteinExistence type="predicted"/>
<dbReference type="Proteomes" id="UP000095662">
    <property type="component" value="Unassembled WGS sequence"/>
</dbReference>
<evidence type="ECO:0000313" key="1">
    <source>
        <dbReference type="EMBL" id="CUQ86846.1"/>
    </source>
</evidence>